<reference evidence="7 8" key="1">
    <citation type="submission" date="2019-02" db="EMBL/GenBank/DDBJ databases">
        <title>WGS of Pseudoxanthomonas species novum from clinical isolates.</title>
        <authorList>
            <person name="Bernier A.-M."/>
            <person name="Bernard K."/>
            <person name="Vachon A."/>
        </authorList>
    </citation>
    <scope>NUCLEOTIDE SEQUENCE [LARGE SCALE GENOMIC DNA]</scope>
    <source>
        <strain evidence="9">NML 170316</strain>
        <strain evidence="6 10">NML130969</strain>
        <strain evidence="5 8">NML140781</strain>
        <strain evidence="3">NML170316</strain>
        <strain evidence="4 7">NML171202</strain>
    </source>
</reference>
<dbReference type="GO" id="GO:0051252">
    <property type="term" value="P:regulation of RNA metabolic process"/>
    <property type="evidence" value="ECO:0007669"/>
    <property type="project" value="InterPro"/>
</dbReference>
<accession>A0A4Q9TED9</accession>
<dbReference type="GO" id="GO:0008428">
    <property type="term" value="F:ribonuclease inhibitor activity"/>
    <property type="evidence" value="ECO:0007669"/>
    <property type="project" value="InterPro"/>
</dbReference>
<name>A0A4Q8M987_9GAMM</name>
<dbReference type="NCBIfam" id="TIGR01935">
    <property type="entry name" value="NOT-MenG"/>
    <property type="match status" value="1"/>
</dbReference>
<dbReference type="Proteomes" id="UP000293089">
    <property type="component" value="Unassembled WGS sequence"/>
</dbReference>
<evidence type="ECO:0000313" key="6">
    <source>
        <dbReference type="EMBL" id="TAA45591.1"/>
    </source>
</evidence>
<dbReference type="NCBIfam" id="NF006875">
    <property type="entry name" value="PRK09372.1"/>
    <property type="match status" value="1"/>
</dbReference>
<dbReference type="InterPro" id="IPR010203">
    <property type="entry name" value="RraA"/>
</dbReference>
<dbReference type="CDD" id="cd16841">
    <property type="entry name" value="RraA_family"/>
    <property type="match status" value="1"/>
</dbReference>
<dbReference type="PANTHER" id="PTHR33254">
    <property type="entry name" value="4-HYDROXY-4-METHYL-2-OXOGLUTARATE ALDOLASE 3-RELATED"/>
    <property type="match status" value="1"/>
</dbReference>
<feature type="binding site" evidence="1">
    <location>
        <begin position="75"/>
        <end position="78"/>
    </location>
    <ligand>
        <name>substrate</name>
    </ligand>
</feature>
<dbReference type="EMBL" id="SHME01000001">
    <property type="protein sequence ID" value="TAA22069.1"/>
    <property type="molecule type" value="Genomic_DNA"/>
</dbReference>
<evidence type="ECO:0000313" key="8">
    <source>
        <dbReference type="Proteomes" id="UP000292087"/>
    </source>
</evidence>
<comment type="caution">
    <text evidence="6">The sequence shown here is derived from an EMBL/GenBank/DDBJ whole genome shotgun (WGS) entry which is preliminary data.</text>
</comment>
<comment type="function">
    <text evidence="2">Catalyzes the aldol cleavage of 4-hydroxy-4-methyl-2-oxoglutarate (HMG) into 2 molecules of pyruvate. Also contains a secondary oxaloacetate (OAA) decarboxylase activity due to the common pyruvate enolate transition state formed following C-C bond cleavage in the retro-aldol and decarboxylation reactions.</text>
</comment>
<dbReference type="EMBL" id="SHMF01000002">
    <property type="protein sequence ID" value="TAA35842.1"/>
    <property type="molecule type" value="Genomic_DNA"/>
</dbReference>
<comment type="cofactor">
    <cofactor evidence="2">
        <name>a divalent metal cation</name>
        <dbReference type="ChEBI" id="CHEBI:60240"/>
    </cofactor>
</comment>
<dbReference type="GO" id="GO:0046872">
    <property type="term" value="F:metal ion binding"/>
    <property type="evidence" value="ECO:0007669"/>
    <property type="project" value="UniProtKB-KW"/>
</dbReference>
<comment type="similarity">
    <text evidence="2">Belongs to the class II aldolase/RraA-like family.</text>
</comment>
<accession>A0A4Q8M987</accession>
<dbReference type="Proteomes" id="UP000292087">
    <property type="component" value="Unassembled WGS sequence"/>
</dbReference>
<comment type="catalytic activity">
    <reaction evidence="2">
        <text>4-hydroxy-4-methyl-2-oxoglutarate = 2 pyruvate</text>
        <dbReference type="Rhea" id="RHEA:22748"/>
        <dbReference type="ChEBI" id="CHEBI:15361"/>
        <dbReference type="ChEBI" id="CHEBI:58276"/>
        <dbReference type="EC" id="4.1.3.17"/>
    </reaction>
</comment>
<evidence type="ECO:0000313" key="3">
    <source>
        <dbReference type="EMBL" id="TAA22069.1"/>
    </source>
</evidence>
<dbReference type="AlphaFoldDB" id="A0A4Q8M987"/>
<dbReference type="PANTHER" id="PTHR33254:SF29">
    <property type="entry name" value="REGULATOR OF RIBONUCLEASE ACTIVITY A"/>
    <property type="match status" value="1"/>
</dbReference>
<dbReference type="EMBL" id="SHMB01000006">
    <property type="protein sequence ID" value="TAA27275.1"/>
    <property type="molecule type" value="Genomic_DNA"/>
</dbReference>
<dbReference type="Gene3D" id="3.50.30.40">
    <property type="entry name" value="Ribonuclease E inhibitor RraA/RraA-like"/>
    <property type="match status" value="1"/>
</dbReference>
<dbReference type="EMBL" id="SHMG01000002">
    <property type="protein sequence ID" value="TAA45591.1"/>
    <property type="molecule type" value="Genomic_DNA"/>
</dbReference>
<keyword evidence="1" id="KW-0460">Magnesium</keyword>
<dbReference type="SUPFAM" id="SSF89562">
    <property type="entry name" value="RraA-like"/>
    <property type="match status" value="1"/>
</dbReference>
<dbReference type="GO" id="GO:0008948">
    <property type="term" value="F:oxaloacetate decarboxylase activity"/>
    <property type="evidence" value="ECO:0007669"/>
    <property type="project" value="UniProtKB-EC"/>
</dbReference>
<keyword evidence="2" id="KW-0456">Lyase</keyword>
<evidence type="ECO:0000313" key="5">
    <source>
        <dbReference type="EMBL" id="TAA35842.1"/>
    </source>
</evidence>
<evidence type="ECO:0000313" key="7">
    <source>
        <dbReference type="Proteomes" id="UP000291286"/>
    </source>
</evidence>
<evidence type="ECO:0000313" key="10">
    <source>
        <dbReference type="Proteomes" id="UP000294164"/>
    </source>
</evidence>
<sequence length="159" mass="16870">MPQWSTPDLCDAHPEVQVAEPLFRDFGGAQAFSGTIVTLRCPEDNSRVREQVEQAGTGKVLVIEAGGSLRHAMLGDMLAEKAVANGWSGVLVHGCVRDVEVLANLPLGIKALAAVPMKTEKRGLGEVDVPVRFAGVSFVPGQWLYADANGVIVAEHALT</sequence>
<comment type="subunit">
    <text evidence="2">Homotrimer.</text>
</comment>
<protein>
    <recommendedName>
        <fullName evidence="2">4-hydroxy-4-methyl-2-oxoglutarate aldolase</fullName>
        <shortName evidence="2">HMG aldolase</shortName>
        <ecNumber evidence="2">4.1.1.112</ecNumber>
        <ecNumber evidence="2">4.1.3.17</ecNumber>
    </recommendedName>
    <alternativeName>
        <fullName evidence="2">Oxaloacetate decarboxylase</fullName>
    </alternativeName>
</protein>
<gene>
    <name evidence="6" type="ORF">EA655_05205</name>
    <name evidence="5" type="ORF">EA656_09235</name>
    <name evidence="3" type="ORF">EA658_00230</name>
    <name evidence="4" type="ORF">EA661_14115</name>
</gene>
<keyword evidence="9" id="KW-1185">Reference proteome</keyword>
<feature type="binding site" evidence="1">
    <location>
        <position position="98"/>
    </location>
    <ligand>
        <name>Mg(2+)</name>
        <dbReference type="ChEBI" id="CHEBI:18420"/>
    </ligand>
</feature>
<dbReference type="InterPro" id="IPR005493">
    <property type="entry name" value="RraA/RraA-like"/>
</dbReference>
<dbReference type="EC" id="4.1.3.17" evidence="2"/>
<dbReference type="OrthoDB" id="943692at2"/>
<dbReference type="GO" id="GO:0047443">
    <property type="term" value="F:4-hydroxy-4-methyl-2-oxoglutarate aldolase activity"/>
    <property type="evidence" value="ECO:0007669"/>
    <property type="project" value="UniProtKB-EC"/>
</dbReference>
<comment type="cofactor">
    <cofactor evidence="1">
        <name>Mg(2+)</name>
        <dbReference type="ChEBI" id="CHEBI:18420"/>
    </cofactor>
</comment>
<dbReference type="Proteomes" id="UP000294164">
    <property type="component" value="Unassembled WGS sequence"/>
</dbReference>
<organism evidence="6 10">
    <name type="scientific">Pseudoxanthomonas winnipegensis</name>
    <dbReference type="NCBI Taxonomy" id="2480810"/>
    <lineage>
        <taxon>Bacteria</taxon>
        <taxon>Pseudomonadati</taxon>
        <taxon>Pseudomonadota</taxon>
        <taxon>Gammaproteobacteria</taxon>
        <taxon>Lysobacterales</taxon>
        <taxon>Lysobacteraceae</taxon>
        <taxon>Pseudoxanthomonas</taxon>
    </lineage>
</organism>
<dbReference type="GeneID" id="93828344"/>
<keyword evidence="1 2" id="KW-0479">Metal-binding</keyword>
<evidence type="ECO:0000256" key="1">
    <source>
        <dbReference type="PIRSR" id="PIRSR605493-1"/>
    </source>
</evidence>
<comment type="catalytic activity">
    <reaction evidence="2">
        <text>oxaloacetate + H(+) = pyruvate + CO2</text>
        <dbReference type="Rhea" id="RHEA:15641"/>
        <dbReference type="ChEBI" id="CHEBI:15361"/>
        <dbReference type="ChEBI" id="CHEBI:15378"/>
        <dbReference type="ChEBI" id="CHEBI:16452"/>
        <dbReference type="ChEBI" id="CHEBI:16526"/>
        <dbReference type="EC" id="4.1.1.112"/>
    </reaction>
</comment>
<dbReference type="EC" id="4.1.1.112" evidence="2"/>
<dbReference type="Pfam" id="PF03737">
    <property type="entry name" value="RraA-like"/>
    <property type="match status" value="1"/>
</dbReference>
<dbReference type="Proteomes" id="UP000291286">
    <property type="component" value="Unassembled WGS sequence"/>
</dbReference>
<dbReference type="NCBIfam" id="NF009134">
    <property type="entry name" value="PRK12487.1"/>
    <property type="match status" value="1"/>
</dbReference>
<accession>A0A4Q8LF07</accession>
<dbReference type="InterPro" id="IPR036704">
    <property type="entry name" value="RraA/RraA-like_sf"/>
</dbReference>
<dbReference type="RefSeq" id="WP_130519837.1">
    <property type="nucleotide sequence ID" value="NZ_CAWZZE010000012.1"/>
</dbReference>
<accession>A0A4Q8LUX4</accession>
<evidence type="ECO:0000313" key="4">
    <source>
        <dbReference type="EMBL" id="TAA27275.1"/>
    </source>
</evidence>
<feature type="binding site" evidence="1">
    <location>
        <position position="97"/>
    </location>
    <ligand>
        <name>substrate</name>
    </ligand>
</feature>
<proteinExistence type="inferred from homology"/>
<evidence type="ECO:0000256" key="2">
    <source>
        <dbReference type="RuleBase" id="RU004338"/>
    </source>
</evidence>
<evidence type="ECO:0000313" key="9">
    <source>
        <dbReference type="Proteomes" id="UP000293089"/>
    </source>
</evidence>